<dbReference type="SMART" id="SM00336">
    <property type="entry name" value="BBOX"/>
    <property type="match status" value="1"/>
</dbReference>
<dbReference type="InterPro" id="IPR003649">
    <property type="entry name" value="Bbox_C"/>
</dbReference>
<evidence type="ECO:0000313" key="11">
    <source>
        <dbReference type="EMBL" id="CAG9771681.1"/>
    </source>
</evidence>
<dbReference type="Gene3D" id="2.60.210.10">
    <property type="entry name" value="Apoptosis, Tumor Necrosis Factor Receptor Associated Protein 2, Chain A"/>
    <property type="match status" value="1"/>
</dbReference>
<dbReference type="PANTHER" id="PTHR36754">
    <property type="entry name" value="E3 UBIQUITIN-PROTEIN LIGASE TRIM37"/>
    <property type="match status" value="1"/>
</dbReference>
<keyword evidence="5" id="KW-0862">Zinc</keyword>
<dbReference type="SUPFAM" id="SSF57850">
    <property type="entry name" value="RING/U-box"/>
    <property type="match status" value="1"/>
</dbReference>
<dbReference type="Gene3D" id="3.30.40.10">
    <property type="entry name" value="Zinc/RING finger domain, C3HC4 (zinc finger)"/>
    <property type="match status" value="1"/>
</dbReference>
<dbReference type="SMART" id="SM00061">
    <property type="entry name" value="MATH"/>
    <property type="match status" value="1"/>
</dbReference>
<dbReference type="PROSITE" id="PS50119">
    <property type="entry name" value="ZF_BBOX"/>
    <property type="match status" value="1"/>
</dbReference>
<dbReference type="GO" id="GO:0005164">
    <property type="term" value="F:tumor necrosis factor receptor binding"/>
    <property type="evidence" value="ECO:0007669"/>
    <property type="project" value="TreeGrafter"/>
</dbReference>
<keyword evidence="12" id="KW-1185">Reference proteome</keyword>
<dbReference type="GO" id="GO:0005778">
    <property type="term" value="C:peroxisomal membrane"/>
    <property type="evidence" value="ECO:0007669"/>
    <property type="project" value="TreeGrafter"/>
</dbReference>
<evidence type="ECO:0000256" key="1">
    <source>
        <dbReference type="ARBA" id="ARBA00004496"/>
    </source>
</evidence>
<proteinExistence type="predicted"/>
<feature type="compositionally biased region" description="Low complexity" evidence="7">
    <location>
        <begin position="639"/>
        <end position="648"/>
    </location>
</feature>
<dbReference type="InterPro" id="IPR013083">
    <property type="entry name" value="Znf_RING/FYVE/PHD"/>
</dbReference>
<dbReference type="GO" id="GO:0031625">
    <property type="term" value="F:ubiquitin protein ligase binding"/>
    <property type="evidence" value="ECO:0007669"/>
    <property type="project" value="TreeGrafter"/>
</dbReference>
<keyword evidence="4 6" id="KW-0863">Zinc-finger</keyword>
<evidence type="ECO:0000259" key="10">
    <source>
        <dbReference type="PROSITE" id="PS50144"/>
    </source>
</evidence>
<dbReference type="InterPro" id="IPR002083">
    <property type="entry name" value="MATH/TRAF_dom"/>
</dbReference>
<feature type="compositionally biased region" description="Polar residues" evidence="7">
    <location>
        <begin position="520"/>
        <end position="536"/>
    </location>
</feature>
<feature type="compositionally biased region" description="Basic and acidic residues" evidence="7">
    <location>
        <begin position="649"/>
        <end position="659"/>
    </location>
</feature>
<dbReference type="SMART" id="SM00502">
    <property type="entry name" value="BBC"/>
    <property type="match status" value="1"/>
</dbReference>
<evidence type="ECO:0000256" key="2">
    <source>
        <dbReference type="ARBA" id="ARBA00022490"/>
    </source>
</evidence>
<dbReference type="GO" id="GO:0016235">
    <property type="term" value="C:aggresome"/>
    <property type="evidence" value="ECO:0007669"/>
    <property type="project" value="TreeGrafter"/>
</dbReference>
<dbReference type="GO" id="GO:0008270">
    <property type="term" value="F:zinc ion binding"/>
    <property type="evidence" value="ECO:0007669"/>
    <property type="project" value="UniProtKB-KW"/>
</dbReference>
<dbReference type="SUPFAM" id="SSF49599">
    <property type="entry name" value="TRAF domain-like"/>
    <property type="match status" value="1"/>
</dbReference>
<dbReference type="OrthoDB" id="192247at2759"/>
<evidence type="ECO:0000256" key="5">
    <source>
        <dbReference type="ARBA" id="ARBA00022833"/>
    </source>
</evidence>
<dbReference type="Pfam" id="PF00643">
    <property type="entry name" value="zf-B_box"/>
    <property type="match status" value="1"/>
</dbReference>
<dbReference type="Proteomes" id="UP001152799">
    <property type="component" value="Chromosome 7"/>
</dbReference>
<dbReference type="GO" id="GO:0051865">
    <property type="term" value="P:protein autoubiquitination"/>
    <property type="evidence" value="ECO:0007669"/>
    <property type="project" value="TreeGrafter"/>
</dbReference>
<feature type="domain" description="MATH" evidence="10">
    <location>
        <begin position="280"/>
        <end position="406"/>
    </location>
</feature>
<sequence length="667" mass="74993">MDYYTRSNSESTLAVVFRCFICMEKLRDAQLCPHCSKLCCYECISRWLTEQRSQCPHCRAPLHLHELVNCRWVEEVTQQLDNMEIASLDRNEENSRDKCSTHSEKLSVYCTTCRCCICHQCALWSGTHSGHAFKPLDEVYEQHANQIKDEVDQLRTRAIELLSITQEVEKNVKSIESAKNERVRELRTTVELMIGRLDTQLKAKMNTLVTQKNSLGQESNELERLIQKIERHLHICTRSDLITKGAELTRIIQNVLKKPLTSFVTAPIPGDFNSEIIPPYFKSRFVMRDFSQLQLKAEPVYSAPLHYNGLCWRLKVYPNGNGVVRGNYLSVFLELGAGYPETSKYEYRIEMISQTGDSEKNIIREFASEFEVSECWGYNRFFRLDMLATEGFLNIQMDTLVLRFQVRAPTYFQLCRDQQWFISQLQASQNTHIMSQASESAVQITRNTATANINANSQGDVPNAARIKSKFNLEPMQSIITNDVAESSHSEPSTSRVFKSEQIFNHPDLTSLTINMASCSTSDSHNKTVSTNCPTESQANNDKSSSSSGLNSSIETQVGSQRQTLTLGVSSSSPNLLNAVPLIITSSSSESDLSEPEALMGLFASLDTSIDTGDNSIDETDILDMASVGGFCDCDCEESLSSPESTVSSDREQQAEKDGQAPVLPEN</sequence>
<dbReference type="CDD" id="cd03773">
    <property type="entry name" value="MATH_TRIM37"/>
    <property type="match status" value="1"/>
</dbReference>
<dbReference type="PROSITE" id="PS50144">
    <property type="entry name" value="MATH"/>
    <property type="match status" value="1"/>
</dbReference>
<dbReference type="InterPro" id="IPR000315">
    <property type="entry name" value="Znf_B-box"/>
</dbReference>
<keyword evidence="3" id="KW-0479">Metal-binding</keyword>
<dbReference type="SUPFAM" id="SSF57845">
    <property type="entry name" value="B-box zinc-binding domain"/>
    <property type="match status" value="1"/>
</dbReference>
<comment type="subcellular location">
    <subcellularLocation>
        <location evidence="1">Cytoplasm</location>
    </subcellularLocation>
</comment>
<dbReference type="InterPro" id="IPR008974">
    <property type="entry name" value="TRAF-like"/>
</dbReference>
<evidence type="ECO:0000313" key="12">
    <source>
        <dbReference type="Proteomes" id="UP001152799"/>
    </source>
</evidence>
<dbReference type="InterPro" id="IPR053003">
    <property type="entry name" value="TRIM_RBCC_E3_ubiq-ligases"/>
</dbReference>
<feature type="region of interest" description="Disordered" evidence="7">
    <location>
        <begin position="520"/>
        <end position="559"/>
    </location>
</feature>
<dbReference type="Pfam" id="PF22486">
    <property type="entry name" value="MATH_2"/>
    <property type="match status" value="1"/>
</dbReference>
<dbReference type="GO" id="GO:0061630">
    <property type="term" value="F:ubiquitin protein ligase activity"/>
    <property type="evidence" value="ECO:0007669"/>
    <property type="project" value="TreeGrafter"/>
</dbReference>
<evidence type="ECO:0000256" key="7">
    <source>
        <dbReference type="SAM" id="MobiDB-lite"/>
    </source>
</evidence>
<reference evidence="11" key="1">
    <citation type="submission" date="2022-01" db="EMBL/GenBank/DDBJ databases">
        <authorList>
            <person name="King R."/>
        </authorList>
    </citation>
    <scope>NUCLEOTIDE SEQUENCE</scope>
</reference>
<feature type="domain" description="B box-type" evidence="9">
    <location>
        <begin position="94"/>
        <end position="136"/>
    </location>
</feature>
<dbReference type="GO" id="GO:0006513">
    <property type="term" value="P:protein monoubiquitination"/>
    <property type="evidence" value="ECO:0007669"/>
    <property type="project" value="TreeGrafter"/>
</dbReference>
<dbReference type="CDD" id="cd16619">
    <property type="entry name" value="mRING-HC-C4C4_TRIM37_C-VIII"/>
    <property type="match status" value="1"/>
</dbReference>
<accession>A0A9N9QS55</accession>
<evidence type="ECO:0000256" key="4">
    <source>
        <dbReference type="ARBA" id="ARBA00022771"/>
    </source>
</evidence>
<dbReference type="AlphaFoldDB" id="A0A9N9QS55"/>
<evidence type="ECO:0000259" key="9">
    <source>
        <dbReference type="PROSITE" id="PS50119"/>
    </source>
</evidence>
<dbReference type="CDD" id="cd19779">
    <property type="entry name" value="Bbox2_TRIM37_C-VIII"/>
    <property type="match status" value="1"/>
</dbReference>
<dbReference type="InterPro" id="IPR001841">
    <property type="entry name" value="Znf_RING"/>
</dbReference>
<dbReference type="InterPro" id="IPR037299">
    <property type="entry name" value="TRIM37_MATH"/>
</dbReference>
<evidence type="ECO:0000256" key="3">
    <source>
        <dbReference type="ARBA" id="ARBA00022723"/>
    </source>
</evidence>
<name>A0A9N9QS55_9CUCU</name>
<evidence type="ECO:0008006" key="13">
    <source>
        <dbReference type="Google" id="ProtNLM"/>
    </source>
</evidence>
<dbReference type="Gene3D" id="3.30.160.60">
    <property type="entry name" value="Classic Zinc Finger"/>
    <property type="match status" value="1"/>
</dbReference>
<feature type="region of interest" description="Disordered" evidence="7">
    <location>
        <begin position="637"/>
        <end position="667"/>
    </location>
</feature>
<gene>
    <name evidence="11" type="ORF">CEUTPL_LOCUS12111</name>
</gene>
<keyword evidence="2" id="KW-0963">Cytoplasm</keyword>
<protein>
    <recommendedName>
        <fullName evidence="13">E3 ubiquitin-protein ligase TRIM37</fullName>
    </recommendedName>
</protein>
<evidence type="ECO:0000259" key="8">
    <source>
        <dbReference type="PROSITE" id="PS50089"/>
    </source>
</evidence>
<organism evidence="11 12">
    <name type="scientific">Ceutorhynchus assimilis</name>
    <name type="common">cabbage seed weevil</name>
    <dbReference type="NCBI Taxonomy" id="467358"/>
    <lineage>
        <taxon>Eukaryota</taxon>
        <taxon>Metazoa</taxon>
        <taxon>Ecdysozoa</taxon>
        <taxon>Arthropoda</taxon>
        <taxon>Hexapoda</taxon>
        <taxon>Insecta</taxon>
        <taxon>Pterygota</taxon>
        <taxon>Neoptera</taxon>
        <taxon>Endopterygota</taxon>
        <taxon>Coleoptera</taxon>
        <taxon>Polyphaga</taxon>
        <taxon>Cucujiformia</taxon>
        <taxon>Curculionidae</taxon>
        <taxon>Ceutorhynchinae</taxon>
        <taxon>Ceutorhynchus</taxon>
    </lineage>
</organism>
<evidence type="ECO:0000256" key="6">
    <source>
        <dbReference type="PROSITE-ProRule" id="PRU00024"/>
    </source>
</evidence>
<dbReference type="PROSITE" id="PS50089">
    <property type="entry name" value="ZF_RING_2"/>
    <property type="match status" value="1"/>
</dbReference>
<dbReference type="EMBL" id="OU892283">
    <property type="protein sequence ID" value="CAG9771681.1"/>
    <property type="molecule type" value="Genomic_DNA"/>
</dbReference>
<feature type="compositionally biased region" description="Low complexity" evidence="7">
    <location>
        <begin position="537"/>
        <end position="553"/>
    </location>
</feature>
<dbReference type="GO" id="GO:0070842">
    <property type="term" value="P:aggresome assembly"/>
    <property type="evidence" value="ECO:0007669"/>
    <property type="project" value="TreeGrafter"/>
</dbReference>
<dbReference type="PANTHER" id="PTHR36754:SF2">
    <property type="entry name" value="E3 UBIQUITIN-PROTEIN LIGASE TRIM37"/>
    <property type="match status" value="1"/>
</dbReference>
<feature type="domain" description="RING-type" evidence="8">
    <location>
        <begin position="19"/>
        <end position="59"/>
    </location>
</feature>